<feature type="region of interest" description="Disordered" evidence="1">
    <location>
        <begin position="51"/>
        <end position="71"/>
    </location>
</feature>
<dbReference type="AlphaFoldDB" id="A0AAD3XRQ2"/>
<sequence>MPQGNLNRPQSQALDWEVEGHASTGSGIQDSTLHIAKTMRHNAWAPQFQKLHIPTQNRNQQSRRRVSREKQTSLLERRFHALLNGMGTDLQWWNIELGIQMNKEKLRQPGREGGDQITDT</sequence>
<feature type="region of interest" description="Disordered" evidence="1">
    <location>
        <begin position="1"/>
        <end position="31"/>
    </location>
</feature>
<organism evidence="2 3">
    <name type="scientific">Nepenthes gracilis</name>
    <name type="common">Slender pitcher plant</name>
    <dbReference type="NCBI Taxonomy" id="150966"/>
    <lineage>
        <taxon>Eukaryota</taxon>
        <taxon>Viridiplantae</taxon>
        <taxon>Streptophyta</taxon>
        <taxon>Embryophyta</taxon>
        <taxon>Tracheophyta</taxon>
        <taxon>Spermatophyta</taxon>
        <taxon>Magnoliopsida</taxon>
        <taxon>eudicotyledons</taxon>
        <taxon>Gunneridae</taxon>
        <taxon>Pentapetalae</taxon>
        <taxon>Caryophyllales</taxon>
        <taxon>Nepenthaceae</taxon>
        <taxon>Nepenthes</taxon>
    </lineage>
</organism>
<name>A0AAD3XRQ2_NEPGR</name>
<evidence type="ECO:0000313" key="3">
    <source>
        <dbReference type="Proteomes" id="UP001279734"/>
    </source>
</evidence>
<dbReference type="EMBL" id="BSYO01000014">
    <property type="protein sequence ID" value="GMH14698.1"/>
    <property type="molecule type" value="Genomic_DNA"/>
</dbReference>
<comment type="caution">
    <text evidence="2">The sequence shown here is derived from an EMBL/GenBank/DDBJ whole genome shotgun (WGS) entry which is preliminary data.</text>
</comment>
<dbReference type="Proteomes" id="UP001279734">
    <property type="component" value="Unassembled WGS sequence"/>
</dbReference>
<accession>A0AAD3XRQ2</accession>
<evidence type="ECO:0000313" key="2">
    <source>
        <dbReference type="EMBL" id="GMH14698.1"/>
    </source>
</evidence>
<feature type="compositionally biased region" description="Polar residues" evidence="1">
    <location>
        <begin position="1"/>
        <end position="13"/>
    </location>
</feature>
<reference evidence="2" key="1">
    <citation type="submission" date="2023-05" db="EMBL/GenBank/DDBJ databases">
        <title>Nepenthes gracilis genome sequencing.</title>
        <authorList>
            <person name="Fukushima K."/>
        </authorList>
    </citation>
    <scope>NUCLEOTIDE SEQUENCE</scope>
    <source>
        <strain evidence="2">SING2019-196</strain>
    </source>
</reference>
<gene>
    <name evidence="2" type="ORF">Nepgr_016539</name>
</gene>
<proteinExistence type="predicted"/>
<keyword evidence="3" id="KW-1185">Reference proteome</keyword>
<evidence type="ECO:0000256" key="1">
    <source>
        <dbReference type="SAM" id="MobiDB-lite"/>
    </source>
</evidence>
<protein>
    <submittedName>
        <fullName evidence="2">Uncharacterized protein</fullName>
    </submittedName>
</protein>